<dbReference type="PANTHER" id="PTHR35530:SF1">
    <property type="entry name" value="2-HYDROXYMUCONATE TAUTOMERASE"/>
    <property type="match status" value="1"/>
</dbReference>
<dbReference type="GO" id="GO:0016853">
    <property type="term" value="F:isomerase activity"/>
    <property type="evidence" value="ECO:0007669"/>
    <property type="project" value="UniProtKB-KW"/>
</dbReference>
<dbReference type="AlphaFoldDB" id="A0A6N9I3Z1"/>
<keyword evidence="2" id="KW-0413">Isomerase</keyword>
<comment type="similarity">
    <text evidence="1">Belongs to the 4-oxalocrotonate tautomerase family.</text>
</comment>
<dbReference type="OrthoDB" id="9803586at2"/>
<gene>
    <name evidence="4" type="ORF">GB993_09240</name>
</gene>
<evidence type="ECO:0000256" key="1">
    <source>
        <dbReference type="ARBA" id="ARBA00006723"/>
    </source>
</evidence>
<name>A0A6N9I3Z1_9LACO</name>
<evidence type="ECO:0000259" key="3">
    <source>
        <dbReference type="Pfam" id="PF01361"/>
    </source>
</evidence>
<dbReference type="InterPro" id="IPR004370">
    <property type="entry name" value="4-OT-like_dom"/>
</dbReference>
<dbReference type="SUPFAM" id="SSF55331">
    <property type="entry name" value="Tautomerase/MIF"/>
    <property type="match status" value="1"/>
</dbReference>
<feature type="domain" description="4-oxalocrotonate tautomerase-like" evidence="3">
    <location>
        <begin position="67"/>
        <end position="122"/>
    </location>
</feature>
<proteinExistence type="inferred from homology"/>
<sequence>MPYLRVRIASPKTTVTAQKVAAMLTQLAVDKLGKAGPVAAVDVHFTDPNEWFIGAKSVAETNETSFFVEIKITESTNSRDDKAAFVKATFEQMSQLFPNIASTSYVVLQDVASDSWGYGGKTQEFRYITGDAN</sequence>
<accession>A0A6N9I3Z1</accession>
<dbReference type="RefSeq" id="WP_161004052.1">
    <property type="nucleotide sequence ID" value="NZ_WEZQ01000017.1"/>
</dbReference>
<dbReference type="Gene3D" id="3.30.429.10">
    <property type="entry name" value="Macrophage Migration Inhibitory Factor"/>
    <property type="match status" value="2"/>
</dbReference>
<evidence type="ECO:0000313" key="5">
    <source>
        <dbReference type="Proteomes" id="UP000449209"/>
    </source>
</evidence>
<dbReference type="InterPro" id="IPR014347">
    <property type="entry name" value="Tautomerase/MIF_sf"/>
</dbReference>
<dbReference type="PANTHER" id="PTHR35530">
    <property type="entry name" value="TAUTOMERASE-RELATED"/>
    <property type="match status" value="1"/>
</dbReference>
<dbReference type="Proteomes" id="UP000449209">
    <property type="component" value="Unassembled WGS sequence"/>
</dbReference>
<evidence type="ECO:0000256" key="2">
    <source>
        <dbReference type="ARBA" id="ARBA00023235"/>
    </source>
</evidence>
<dbReference type="Pfam" id="PF01361">
    <property type="entry name" value="Tautomerase"/>
    <property type="match status" value="1"/>
</dbReference>
<protein>
    <submittedName>
        <fullName evidence="4">4-oxalocrotonate tautomerase</fullName>
    </submittedName>
</protein>
<dbReference type="EMBL" id="WEZQ01000017">
    <property type="protein sequence ID" value="MYV17685.1"/>
    <property type="molecule type" value="Genomic_DNA"/>
</dbReference>
<organism evidence="4 5">
    <name type="scientific">Furfurilactobacillus milii</name>
    <dbReference type="NCBI Taxonomy" id="2888272"/>
    <lineage>
        <taxon>Bacteria</taxon>
        <taxon>Bacillati</taxon>
        <taxon>Bacillota</taxon>
        <taxon>Bacilli</taxon>
        <taxon>Lactobacillales</taxon>
        <taxon>Lactobacillaceae</taxon>
        <taxon>Furfurilactobacillus</taxon>
    </lineage>
</organism>
<comment type="caution">
    <text evidence="4">The sequence shown here is derived from an EMBL/GenBank/DDBJ whole genome shotgun (WGS) entry which is preliminary data.</text>
</comment>
<evidence type="ECO:0000313" key="4">
    <source>
        <dbReference type="EMBL" id="MYV17685.1"/>
    </source>
</evidence>
<reference evidence="4 5" key="1">
    <citation type="journal article" date="2019" name="Appl. Environ. Microbiol.">
        <title>Genetic determinants of hydroxycinnamic acid metabolism in heterofermentative lactobacilli.</title>
        <authorList>
            <person name="Gaur G."/>
            <person name="Oh J.H."/>
            <person name="Filannino P."/>
            <person name="Gobbetti M."/>
            <person name="van Pijkeren J.P."/>
            <person name="Ganzle M.G."/>
        </authorList>
    </citation>
    <scope>NUCLEOTIDE SEQUENCE [LARGE SCALE GENOMIC DNA]</scope>
    <source>
        <strain evidence="4 5">C5</strain>
    </source>
</reference>